<keyword evidence="2" id="KW-1185">Reference proteome</keyword>
<evidence type="ECO:0000313" key="2">
    <source>
        <dbReference type="Proteomes" id="UP001162834"/>
    </source>
</evidence>
<accession>A0A9E6Y082</accession>
<dbReference type="EMBL" id="CP087164">
    <property type="protein sequence ID" value="UGS37730.1"/>
    <property type="molecule type" value="Genomic_DNA"/>
</dbReference>
<dbReference type="KEGG" id="sbae:DSM104329_04151"/>
<organism evidence="1 2">
    <name type="scientific">Capillimicrobium parvum</name>
    <dbReference type="NCBI Taxonomy" id="2884022"/>
    <lineage>
        <taxon>Bacteria</taxon>
        <taxon>Bacillati</taxon>
        <taxon>Actinomycetota</taxon>
        <taxon>Thermoleophilia</taxon>
        <taxon>Solirubrobacterales</taxon>
        <taxon>Capillimicrobiaceae</taxon>
        <taxon>Capillimicrobium</taxon>
    </lineage>
</organism>
<dbReference type="RefSeq" id="WP_259311775.1">
    <property type="nucleotide sequence ID" value="NZ_CP087164.1"/>
</dbReference>
<gene>
    <name evidence="1" type="ORF">DSM104329_04151</name>
</gene>
<name>A0A9E6Y082_9ACTN</name>
<sequence length="115" mass="11968">MIGAPRPMAAAPGTQLKDVSVKKSRLAAAVTAGALALPLAIVPAVADAHPWPPSAKKAFVKACTGEGAPRTVCVKAMRCVKRQVTVSQLAQVTSNKRVAKRVNRIAKQCTIEAIS</sequence>
<dbReference type="AlphaFoldDB" id="A0A9E6Y082"/>
<proteinExistence type="predicted"/>
<evidence type="ECO:0000313" key="1">
    <source>
        <dbReference type="EMBL" id="UGS37730.1"/>
    </source>
</evidence>
<protein>
    <submittedName>
        <fullName evidence="1">Uncharacterized protein</fullName>
    </submittedName>
</protein>
<dbReference type="Proteomes" id="UP001162834">
    <property type="component" value="Chromosome"/>
</dbReference>
<reference evidence="1" key="1">
    <citation type="journal article" date="2022" name="Int. J. Syst. Evol. Microbiol.">
        <title>Pseudomonas aegrilactucae sp. nov. and Pseudomonas morbosilactucae sp. nov., pathogens causing bacterial rot of lettuce in Japan.</title>
        <authorList>
            <person name="Sawada H."/>
            <person name="Fujikawa T."/>
            <person name="Satou M."/>
        </authorList>
    </citation>
    <scope>NUCLEOTIDE SEQUENCE</scope>
    <source>
        <strain evidence="1">0166_1</strain>
    </source>
</reference>